<dbReference type="RefSeq" id="WP_096239383.1">
    <property type="nucleotide sequence ID" value="NZ_JAQXXH010000173.1"/>
</dbReference>
<dbReference type="EMBL" id="LT907978">
    <property type="protein sequence ID" value="SOB71522.1"/>
    <property type="molecule type" value="Genomic_DNA"/>
</dbReference>
<dbReference type="AlphaFoldDB" id="A0A285PQM4"/>
<reference evidence="2" key="1">
    <citation type="submission" date="2017-09" db="EMBL/GenBank/DDBJ databases">
        <authorList>
            <person name="Shetty A S."/>
        </authorList>
    </citation>
    <scope>NUCLEOTIDE SEQUENCE [LARGE SCALE GENOMIC DNA]</scope>
</reference>
<dbReference type="KEGG" id="ehl:EHLA_0775"/>
<evidence type="ECO:0000313" key="2">
    <source>
        <dbReference type="Proteomes" id="UP000217549"/>
    </source>
</evidence>
<organism evidence="1 2">
    <name type="scientific">Anaerobutyricum hallii</name>
    <dbReference type="NCBI Taxonomy" id="39488"/>
    <lineage>
        <taxon>Bacteria</taxon>
        <taxon>Bacillati</taxon>
        <taxon>Bacillota</taxon>
        <taxon>Clostridia</taxon>
        <taxon>Lachnospirales</taxon>
        <taxon>Lachnospiraceae</taxon>
        <taxon>Anaerobutyricum</taxon>
    </lineage>
</organism>
<name>A0A285PQM4_9FIRM</name>
<dbReference type="SUPFAM" id="SSF81301">
    <property type="entry name" value="Nucleotidyltransferase"/>
    <property type="match status" value="1"/>
</dbReference>
<dbReference type="Gene3D" id="3.30.460.10">
    <property type="entry name" value="Beta Polymerase, domain 2"/>
    <property type="match status" value="1"/>
</dbReference>
<sequence length="205" mass="24631">MVDDILRKDGLSLKKLEILSYRSNLGINLKKNLHYFIKEELFKELKAVNQWYDLCTELESVAIDYRIKSIQSAKLKYARYYPDHQTRKVFDDLLGFRALCDNYEDIHSLSKEEHIRIANMSCGKAHDDGYRGVHVYYQLSNYHYPIEIQYNTYYDRQLNNWLHKYIYKQKYDNEIGCILRRLYENGSIKTESEFKKELDYVLSSC</sequence>
<dbReference type="GO" id="GO:0015970">
    <property type="term" value="P:guanosine tetraphosphate biosynthetic process"/>
    <property type="evidence" value="ECO:0007669"/>
    <property type="project" value="UniProtKB-UniPathway"/>
</dbReference>
<proteinExistence type="predicted"/>
<evidence type="ECO:0000313" key="1">
    <source>
        <dbReference type="EMBL" id="SOB71522.1"/>
    </source>
</evidence>
<dbReference type="UniPathway" id="UPA00908">
    <property type="reaction ID" value="UER00884"/>
</dbReference>
<gene>
    <name evidence="1" type="ORF">EHLA_0775</name>
</gene>
<keyword evidence="2" id="KW-1185">Reference proteome</keyword>
<protein>
    <submittedName>
        <fullName evidence="1">Region found in RelA / SpoT proteins</fullName>
    </submittedName>
</protein>
<accession>A0A285PQM4</accession>
<dbReference type="InterPro" id="IPR043519">
    <property type="entry name" value="NT_sf"/>
</dbReference>
<dbReference type="Proteomes" id="UP000217549">
    <property type="component" value="Chromosome I"/>
</dbReference>